<gene>
    <name evidence="1" type="ORF">LTS18_012121</name>
</gene>
<organism evidence="1 2">
    <name type="scientific">Coniosporium uncinatum</name>
    <dbReference type="NCBI Taxonomy" id="93489"/>
    <lineage>
        <taxon>Eukaryota</taxon>
        <taxon>Fungi</taxon>
        <taxon>Dikarya</taxon>
        <taxon>Ascomycota</taxon>
        <taxon>Pezizomycotina</taxon>
        <taxon>Dothideomycetes</taxon>
        <taxon>Dothideomycetes incertae sedis</taxon>
        <taxon>Coniosporium</taxon>
    </lineage>
</organism>
<evidence type="ECO:0000313" key="2">
    <source>
        <dbReference type="Proteomes" id="UP001186974"/>
    </source>
</evidence>
<feature type="non-terminal residue" evidence="1">
    <location>
        <position position="125"/>
    </location>
</feature>
<accession>A0ACC3D968</accession>
<comment type="caution">
    <text evidence="1">The sequence shown here is derived from an EMBL/GenBank/DDBJ whole genome shotgun (WGS) entry which is preliminary data.</text>
</comment>
<proteinExistence type="predicted"/>
<name>A0ACC3D968_9PEZI</name>
<keyword evidence="2" id="KW-1185">Reference proteome</keyword>
<dbReference type="Proteomes" id="UP001186974">
    <property type="component" value="Unassembled WGS sequence"/>
</dbReference>
<protein>
    <submittedName>
        <fullName evidence="1">Uncharacterized protein</fullName>
    </submittedName>
</protein>
<reference evidence="1" key="1">
    <citation type="submission" date="2024-09" db="EMBL/GenBank/DDBJ databases">
        <title>Black Yeasts Isolated from many extreme environments.</title>
        <authorList>
            <person name="Coleine C."/>
            <person name="Stajich J.E."/>
            <person name="Selbmann L."/>
        </authorList>
    </citation>
    <scope>NUCLEOTIDE SEQUENCE</scope>
    <source>
        <strain evidence="1">CCFEE 5737</strain>
    </source>
</reference>
<sequence length="125" mass="13895">MEGVVKSEKYVPESLIWFCFHALAEACVVLRHLERTNDNAALEEGEKGDQIVHGDLKDVNIFLNYERDDSQWPTYPTPQLGDFGQAFVTSVGDENNPGSDNEIGTPGNRPYDLIQNGFPILSPAN</sequence>
<evidence type="ECO:0000313" key="1">
    <source>
        <dbReference type="EMBL" id="KAK3063864.1"/>
    </source>
</evidence>
<dbReference type="EMBL" id="JAWDJW010006692">
    <property type="protein sequence ID" value="KAK3063864.1"/>
    <property type="molecule type" value="Genomic_DNA"/>
</dbReference>